<dbReference type="GO" id="GO:0009236">
    <property type="term" value="P:cobalamin biosynthetic process"/>
    <property type="evidence" value="ECO:0007669"/>
    <property type="project" value="UniProtKB-KW"/>
</dbReference>
<name>A0A2L2LI95_AGRTU</name>
<dbReference type="InterPro" id="IPR003043">
    <property type="entry name" value="Uropor_MeTrfase_CS"/>
</dbReference>
<dbReference type="RefSeq" id="WP_065656659.1">
    <property type="nucleotide sequence ID" value="NZ_CP026925.1"/>
</dbReference>
<dbReference type="Gene3D" id="3.40.50.720">
    <property type="entry name" value="NAD(P)-binding Rossmann-like Domain"/>
    <property type="match status" value="1"/>
</dbReference>
<dbReference type="NCBIfam" id="NF007922">
    <property type="entry name" value="PRK10637.1"/>
    <property type="match status" value="1"/>
</dbReference>
<dbReference type="SUPFAM" id="SSF51735">
    <property type="entry name" value="NAD(P)-binding Rossmann-fold domains"/>
    <property type="match status" value="1"/>
</dbReference>
<evidence type="ECO:0000256" key="15">
    <source>
        <dbReference type="RuleBase" id="RU003960"/>
    </source>
</evidence>
<keyword evidence="3" id="KW-0169">Cobalamin biosynthesis</keyword>
<feature type="active site" description="Proton acceptor" evidence="14">
    <location>
        <position position="266"/>
    </location>
</feature>
<dbReference type="UniPathway" id="UPA00262">
    <property type="reaction ID" value="UER00211"/>
</dbReference>
<comment type="pathway">
    <text evidence="12">Porphyrin-containing compound metabolism; siroheme biosynthesis; precorrin-2 from uroporphyrinogen III: step 1/1.</text>
</comment>
<dbReference type="FunFam" id="3.40.1010.10:FF:000001">
    <property type="entry name" value="Siroheme synthase"/>
    <property type="match status" value="1"/>
</dbReference>
<accession>A0A2L2LI95</accession>
<dbReference type="Gene3D" id="3.30.160.110">
    <property type="entry name" value="Siroheme synthase, domain 2"/>
    <property type="match status" value="1"/>
</dbReference>
<feature type="domain" description="Sirohaem synthase dimerisation" evidence="17">
    <location>
        <begin position="170"/>
        <end position="217"/>
    </location>
</feature>
<evidence type="ECO:0000256" key="14">
    <source>
        <dbReference type="PIRSR" id="PIRSR036426-1"/>
    </source>
</evidence>
<evidence type="ECO:0000256" key="8">
    <source>
        <dbReference type="ARBA" id="ARBA00023027"/>
    </source>
</evidence>
<evidence type="ECO:0000256" key="6">
    <source>
        <dbReference type="ARBA" id="ARBA00022691"/>
    </source>
</evidence>
<evidence type="ECO:0000256" key="7">
    <source>
        <dbReference type="ARBA" id="ARBA00023002"/>
    </source>
</evidence>
<proteinExistence type="inferred from homology"/>
<keyword evidence="11" id="KW-0511">Multifunctional enzyme</keyword>
<dbReference type="PANTHER" id="PTHR45790:SF3">
    <property type="entry name" value="S-ADENOSYL-L-METHIONINE-DEPENDENT UROPORPHYRINOGEN III METHYLTRANSFERASE, CHLOROPLASTIC"/>
    <property type="match status" value="1"/>
</dbReference>
<dbReference type="Pfam" id="PF00590">
    <property type="entry name" value="TP_methylase"/>
    <property type="match status" value="1"/>
</dbReference>
<evidence type="ECO:0000259" key="18">
    <source>
        <dbReference type="Pfam" id="PF14824"/>
    </source>
</evidence>
<keyword evidence="6" id="KW-0949">S-adenosyl-L-methionine</keyword>
<dbReference type="Gene3D" id="3.30.950.10">
    <property type="entry name" value="Methyltransferase, Cobalt-precorrin-4 Transmethylase, Domain 2"/>
    <property type="match status" value="1"/>
</dbReference>
<keyword evidence="10" id="KW-0627">Porphyrin biosynthesis</keyword>
<evidence type="ECO:0000256" key="1">
    <source>
        <dbReference type="ARBA" id="ARBA00005010"/>
    </source>
</evidence>
<dbReference type="GO" id="GO:0051266">
    <property type="term" value="F:sirohydrochlorin ferrochelatase activity"/>
    <property type="evidence" value="ECO:0007669"/>
    <property type="project" value="InterPro"/>
</dbReference>
<dbReference type="InterPro" id="IPR028281">
    <property type="entry name" value="Sirohaem_synthase_central"/>
</dbReference>
<dbReference type="Gene3D" id="3.40.1010.10">
    <property type="entry name" value="Cobalt-precorrin-4 Transmethylase, Domain 1"/>
    <property type="match status" value="1"/>
</dbReference>
<dbReference type="SUPFAM" id="SSF53790">
    <property type="entry name" value="Tetrapyrrole methylase"/>
    <property type="match status" value="1"/>
</dbReference>
<dbReference type="InterPro" id="IPR036291">
    <property type="entry name" value="NAD(P)-bd_dom_sf"/>
</dbReference>
<dbReference type="InterPro" id="IPR014777">
    <property type="entry name" value="4pyrrole_Mease_sub1"/>
</dbReference>
<organism evidence="19 20">
    <name type="scientific">Agrobacterium tumefaciens</name>
    <dbReference type="NCBI Taxonomy" id="358"/>
    <lineage>
        <taxon>Bacteria</taxon>
        <taxon>Pseudomonadati</taxon>
        <taxon>Pseudomonadota</taxon>
        <taxon>Alphaproteobacteria</taxon>
        <taxon>Hyphomicrobiales</taxon>
        <taxon>Rhizobiaceae</taxon>
        <taxon>Rhizobium/Agrobacterium group</taxon>
        <taxon>Agrobacterium</taxon>
        <taxon>Agrobacterium tumefaciens complex</taxon>
    </lineage>
</organism>
<dbReference type="InterPro" id="IPR006366">
    <property type="entry name" value="CobA/CysG_C"/>
</dbReference>
<evidence type="ECO:0000256" key="4">
    <source>
        <dbReference type="ARBA" id="ARBA00022603"/>
    </source>
</evidence>
<dbReference type="PROSITE" id="PS00839">
    <property type="entry name" value="SUMT_1"/>
    <property type="match status" value="1"/>
</dbReference>
<evidence type="ECO:0000256" key="12">
    <source>
        <dbReference type="ARBA" id="ARBA00025705"/>
    </source>
</evidence>
<dbReference type="AlphaFoldDB" id="A0A2L2LI95"/>
<protein>
    <submittedName>
        <fullName evidence="19">Siroheme synthase</fullName>
    </submittedName>
</protein>
<evidence type="ECO:0000256" key="5">
    <source>
        <dbReference type="ARBA" id="ARBA00022679"/>
    </source>
</evidence>
<dbReference type="EMBL" id="CP026925">
    <property type="protein sequence ID" value="AVH44051.1"/>
    <property type="molecule type" value="Genomic_DNA"/>
</dbReference>
<dbReference type="InterPro" id="IPR035996">
    <property type="entry name" value="4pyrrol_Methylase_sf"/>
</dbReference>
<dbReference type="Pfam" id="PF13241">
    <property type="entry name" value="NAD_binding_7"/>
    <property type="match status" value="1"/>
</dbReference>
<dbReference type="GO" id="GO:0004851">
    <property type="term" value="F:uroporphyrin-III C-methyltransferase activity"/>
    <property type="evidence" value="ECO:0007669"/>
    <property type="project" value="InterPro"/>
</dbReference>
<dbReference type="InterPro" id="IPR014776">
    <property type="entry name" value="4pyrrole_Mease_sub2"/>
</dbReference>
<comment type="similarity">
    <text evidence="2 15">Belongs to the precorrin methyltransferase family.</text>
</comment>
<feature type="active site" description="Proton donor" evidence="14">
    <location>
        <position position="288"/>
    </location>
</feature>
<dbReference type="InterPro" id="IPR012409">
    <property type="entry name" value="Sirohaem_synth"/>
</dbReference>
<keyword evidence="7" id="KW-0560">Oxidoreductase</keyword>
<dbReference type="SUPFAM" id="SSF75615">
    <property type="entry name" value="Siroheme synthase middle domains-like"/>
    <property type="match status" value="1"/>
</dbReference>
<feature type="domain" description="Siroheme synthase central" evidence="18">
    <location>
        <begin position="143"/>
        <end position="163"/>
    </location>
</feature>
<evidence type="ECO:0000256" key="10">
    <source>
        <dbReference type="ARBA" id="ARBA00023244"/>
    </source>
</evidence>
<reference evidence="19 20" key="1">
    <citation type="submission" date="2018-02" db="EMBL/GenBank/DDBJ databases">
        <title>Complete genome sequence of Agrobacterium tumefaciens 1D1609.</title>
        <authorList>
            <person name="Cho S.-T."/>
            <person name="Haryono M."/>
            <person name="Chang H.-H."/>
            <person name="Santos M.N."/>
            <person name="Lai E.-M."/>
            <person name="Kuo C.-H."/>
        </authorList>
    </citation>
    <scope>NUCLEOTIDE SEQUENCE [LARGE SCALE GENOMIC DNA]</scope>
    <source>
        <strain evidence="19 20">1D1609</strain>
    </source>
</reference>
<keyword evidence="5 15" id="KW-0808">Transferase</keyword>
<keyword evidence="9" id="KW-0456">Lyase</keyword>
<dbReference type="Pfam" id="PF14824">
    <property type="entry name" value="Sirohm_synth_M"/>
    <property type="match status" value="1"/>
</dbReference>
<dbReference type="PIRSF" id="PIRSF036426">
    <property type="entry name" value="Sirohaem_synth"/>
    <property type="match status" value="1"/>
</dbReference>
<dbReference type="PANTHER" id="PTHR45790">
    <property type="entry name" value="SIROHEME SYNTHASE-RELATED"/>
    <property type="match status" value="1"/>
</dbReference>
<evidence type="ECO:0000259" key="17">
    <source>
        <dbReference type="Pfam" id="PF10414"/>
    </source>
</evidence>
<dbReference type="CDD" id="cd11642">
    <property type="entry name" value="SUMT"/>
    <property type="match status" value="1"/>
</dbReference>
<dbReference type="InterPro" id="IPR050161">
    <property type="entry name" value="Siro_Cobalamin_biosynth"/>
</dbReference>
<dbReference type="Gene3D" id="1.10.8.210">
    <property type="entry name" value="Sirohaem synthase, dimerisation domain"/>
    <property type="match status" value="1"/>
</dbReference>
<comment type="pathway">
    <text evidence="1">Porphyrin-containing compound metabolism; siroheme biosynthesis; sirohydrochlorin from precorrin-2: step 1/1.</text>
</comment>
<dbReference type="NCBIfam" id="TIGR01470">
    <property type="entry name" value="cysG_Nterm"/>
    <property type="match status" value="1"/>
</dbReference>
<dbReference type="NCBIfam" id="TIGR01469">
    <property type="entry name" value="cobA_cysG_Cterm"/>
    <property type="match status" value="1"/>
</dbReference>
<dbReference type="GO" id="GO:0032259">
    <property type="term" value="P:methylation"/>
    <property type="evidence" value="ECO:0007669"/>
    <property type="project" value="UniProtKB-KW"/>
</dbReference>
<gene>
    <name evidence="19" type="primary">cysG</name>
    <name evidence="19" type="ORF">At1D1609_40040</name>
</gene>
<evidence type="ECO:0000313" key="19">
    <source>
        <dbReference type="EMBL" id="AVH44051.1"/>
    </source>
</evidence>
<dbReference type="InterPro" id="IPR000878">
    <property type="entry name" value="4pyrrol_Mease"/>
</dbReference>
<dbReference type="GO" id="GO:0051287">
    <property type="term" value="F:NAD binding"/>
    <property type="evidence" value="ECO:0007669"/>
    <property type="project" value="InterPro"/>
</dbReference>
<evidence type="ECO:0000259" key="16">
    <source>
        <dbReference type="Pfam" id="PF00590"/>
    </source>
</evidence>
<dbReference type="Pfam" id="PF10414">
    <property type="entry name" value="CysG_dimeriser"/>
    <property type="match status" value="1"/>
</dbReference>
<dbReference type="InterPro" id="IPR019478">
    <property type="entry name" value="Sirohaem_synthase_dimer_dom"/>
</dbReference>
<sequence>MDALKPQRNEPARMERLAKLPVFWGLEGKRVVLAGGSDGAAWKAELLLACGAELHLYCEESGLSESFAVLVAKSQMLKWHDRPWGPDIFGGAELALGDCETDAEAASFYAAARAAGVPVNVIDKPEFCQFQFGSIVNRSPVVVSISTDGAAPILAQAIRRRIETLLPLSLKDWGALAQTIRERVNLRLAPGASRRSFWEKFVDRAFTERLDERSEERLLADIGMQAARAGSGRGLVTLVGAGPGDAELLTLKAVRALQAADVILFDDLVSAEVLELARREAKRMLVGKRGGRESCRQEDINDMMIRLAKAGKRVVRLKSGDPMIFGRAGEEIAALEAENIPVEIVPGITAASAMASRLGVSLTHRDHAQSVRFITGHSRQGRLPENIDWKSLSDPSVTTVFYMGGRTAAEIEAALLAHGMPALTPVAIMISVSRSNEQRWCGSLTQLAAAVERLGVNEPLLIGIGDAFGAASSAMSRSSPLIQKVG</sequence>
<evidence type="ECO:0000256" key="13">
    <source>
        <dbReference type="ARBA" id="ARBA00047561"/>
    </source>
</evidence>
<dbReference type="GO" id="GO:0043115">
    <property type="term" value="F:precorrin-2 dehydrogenase activity"/>
    <property type="evidence" value="ECO:0007669"/>
    <property type="project" value="UniProtKB-EC"/>
</dbReference>
<evidence type="ECO:0000256" key="9">
    <source>
        <dbReference type="ARBA" id="ARBA00023239"/>
    </source>
</evidence>
<dbReference type="Proteomes" id="UP000237717">
    <property type="component" value="Chromosome II"/>
</dbReference>
<evidence type="ECO:0000313" key="20">
    <source>
        <dbReference type="Proteomes" id="UP000237717"/>
    </source>
</evidence>
<dbReference type="PROSITE" id="PS00840">
    <property type="entry name" value="SUMT_2"/>
    <property type="match status" value="1"/>
</dbReference>
<dbReference type="InterPro" id="IPR006367">
    <property type="entry name" value="Sirohaem_synthase_N"/>
</dbReference>
<dbReference type="InterPro" id="IPR037115">
    <property type="entry name" value="Sirohaem_synt_dimer_dom_sf"/>
</dbReference>
<dbReference type="GO" id="GO:0019354">
    <property type="term" value="P:siroheme biosynthetic process"/>
    <property type="evidence" value="ECO:0007669"/>
    <property type="project" value="UniProtKB-UniPathway"/>
</dbReference>
<dbReference type="NCBIfam" id="NF004790">
    <property type="entry name" value="PRK06136.1"/>
    <property type="match status" value="1"/>
</dbReference>
<comment type="catalytic activity">
    <reaction evidence="13">
        <text>precorrin-2 + NAD(+) = sirohydrochlorin + NADH + 2 H(+)</text>
        <dbReference type="Rhea" id="RHEA:15613"/>
        <dbReference type="ChEBI" id="CHEBI:15378"/>
        <dbReference type="ChEBI" id="CHEBI:57540"/>
        <dbReference type="ChEBI" id="CHEBI:57945"/>
        <dbReference type="ChEBI" id="CHEBI:58351"/>
        <dbReference type="ChEBI" id="CHEBI:58827"/>
        <dbReference type="EC" id="1.3.1.76"/>
    </reaction>
</comment>
<keyword evidence="8" id="KW-0520">NAD</keyword>
<evidence type="ECO:0000256" key="3">
    <source>
        <dbReference type="ARBA" id="ARBA00022573"/>
    </source>
</evidence>
<feature type="domain" description="Tetrapyrrole methylase" evidence="16">
    <location>
        <begin position="236"/>
        <end position="447"/>
    </location>
</feature>
<evidence type="ECO:0000256" key="11">
    <source>
        <dbReference type="ARBA" id="ARBA00023268"/>
    </source>
</evidence>
<evidence type="ECO:0000256" key="2">
    <source>
        <dbReference type="ARBA" id="ARBA00005879"/>
    </source>
</evidence>
<keyword evidence="4 15" id="KW-0489">Methyltransferase</keyword>